<keyword evidence="6" id="KW-0507">mRNA processing</keyword>
<dbReference type="PANTHER" id="PTHR31077">
    <property type="entry name" value="U4/U6.U5 SMALL NUCLEAR RIBONUCLEOPROTEIN 27 KDA PROTEIN"/>
    <property type="match status" value="1"/>
</dbReference>
<reference evidence="12 13" key="1">
    <citation type="submission" date="2018-11" db="EMBL/GenBank/DDBJ databases">
        <title>Haplotype-resolved cattle genomes.</title>
        <authorList>
            <person name="Low W.Y."/>
            <person name="Tearle R."/>
            <person name="Bickhart D.M."/>
            <person name="Rosen B.D."/>
            <person name="Koren S."/>
            <person name="Rhie A."/>
            <person name="Hiendleder S."/>
            <person name="Phillippy A.M."/>
            <person name="Smith T.P.L."/>
            <person name="Williams J.L."/>
        </authorList>
    </citation>
    <scope>NUCLEOTIDE SEQUENCE [LARGE SCALE GENOMIC DNA]</scope>
</reference>
<evidence type="ECO:0000256" key="8">
    <source>
        <dbReference type="ARBA" id="ARBA00023242"/>
    </source>
</evidence>
<reference evidence="12" key="3">
    <citation type="submission" date="2025-09" db="UniProtKB">
        <authorList>
            <consortium name="Ensembl"/>
        </authorList>
    </citation>
    <scope>IDENTIFICATION</scope>
</reference>
<feature type="domain" description="U4/U6.U5 small nuclear ribonucleoprotein 27kDa protein" evidence="11">
    <location>
        <begin position="165"/>
        <end position="220"/>
    </location>
</feature>
<dbReference type="Proteomes" id="UP000314981">
    <property type="component" value="Chromosome 11"/>
</dbReference>
<dbReference type="Pfam" id="PF08648">
    <property type="entry name" value="SNRNP27"/>
    <property type="match status" value="1"/>
</dbReference>
<comment type="similarity">
    <text evidence="3">Belongs to the SNUT3 family.</text>
</comment>
<keyword evidence="7" id="KW-0508">mRNA splicing</keyword>
<evidence type="ECO:0000313" key="12">
    <source>
        <dbReference type="Ensembl" id="ENSBIXP00000018539.1"/>
    </source>
</evidence>
<dbReference type="AlphaFoldDB" id="A0A4W2D2U9"/>
<evidence type="ECO:0000256" key="7">
    <source>
        <dbReference type="ARBA" id="ARBA00023187"/>
    </source>
</evidence>
<keyword evidence="13" id="KW-1185">Reference proteome</keyword>
<evidence type="ECO:0000256" key="10">
    <source>
        <dbReference type="SAM" id="MobiDB-lite"/>
    </source>
</evidence>
<dbReference type="STRING" id="30522.A0A4W2D2U9"/>
<keyword evidence="8" id="KW-0539">Nucleus</keyword>
<dbReference type="GO" id="GO:0008380">
    <property type="term" value="P:RNA splicing"/>
    <property type="evidence" value="ECO:0007669"/>
    <property type="project" value="UniProtKB-KW"/>
</dbReference>
<evidence type="ECO:0000256" key="6">
    <source>
        <dbReference type="ARBA" id="ARBA00022664"/>
    </source>
</evidence>
<comment type="subunit">
    <text evidence="4">Part of a tri-snRNP complex.</text>
</comment>
<dbReference type="PANTHER" id="PTHR31077:SF1">
    <property type="entry name" value="U4_U6.U5 SMALL NUCLEAR RIBONUCLEOPROTEIN 27 KDA PROTEIN"/>
    <property type="match status" value="1"/>
</dbReference>
<dbReference type="Ensembl" id="ENSBIXT00000031647.1">
    <property type="protein sequence ID" value="ENSBIXP00000018539.1"/>
    <property type="gene ID" value="ENSBIXG00000022370.1"/>
</dbReference>
<dbReference type="GO" id="GO:0006397">
    <property type="term" value="P:mRNA processing"/>
    <property type="evidence" value="ECO:0007669"/>
    <property type="project" value="UniProtKB-KW"/>
</dbReference>
<proteinExistence type="inferred from homology"/>
<evidence type="ECO:0000256" key="5">
    <source>
        <dbReference type="ARBA" id="ARBA00014357"/>
    </source>
</evidence>
<comment type="subcellular location">
    <subcellularLocation>
        <location evidence="2">Nucleus</location>
    </subcellularLocation>
</comment>
<dbReference type="InterPro" id="IPR013957">
    <property type="entry name" value="SNRNP27"/>
</dbReference>
<evidence type="ECO:0000256" key="2">
    <source>
        <dbReference type="ARBA" id="ARBA00004123"/>
    </source>
</evidence>
<evidence type="ECO:0000259" key="11">
    <source>
        <dbReference type="Pfam" id="PF08648"/>
    </source>
</evidence>
<accession>A0A4W2D2U9</accession>
<evidence type="ECO:0000256" key="4">
    <source>
        <dbReference type="ARBA" id="ARBA00011825"/>
    </source>
</evidence>
<evidence type="ECO:0000256" key="3">
    <source>
        <dbReference type="ARBA" id="ARBA00008218"/>
    </source>
</evidence>
<protein>
    <recommendedName>
        <fullName evidence="5">U4/U6.U5 small nuclear ribonucleoprotein 27 kDa protein</fullName>
    </recommendedName>
    <alternativeName>
        <fullName evidence="9">U4/U6.U5 tri-snRNP-associated protein 3</fullName>
    </alternativeName>
</protein>
<feature type="compositionally biased region" description="Basic residues" evidence="10">
    <location>
        <begin position="106"/>
        <end position="126"/>
    </location>
</feature>
<name>A0A4W2D2U9_BOBOX</name>
<feature type="region of interest" description="Disordered" evidence="10">
    <location>
        <begin position="73"/>
        <end position="164"/>
    </location>
</feature>
<organism evidence="12 13">
    <name type="scientific">Bos indicus x Bos taurus</name>
    <name type="common">Hybrid cattle</name>
    <dbReference type="NCBI Taxonomy" id="30522"/>
    <lineage>
        <taxon>Eukaryota</taxon>
        <taxon>Metazoa</taxon>
        <taxon>Chordata</taxon>
        <taxon>Craniata</taxon>
        <taxon>Vertebrata</taxon>
        <taxon>Euteleostomi</taxon>
        <taxon>Mammalia</taxon>
        <taxon>Eutheria</taxon>
        <taxon>Laurasiatheria</taxon>
        <taxon>Artiodactyla</taxon>
        <taxon>Ruminantia</taxon>
        <taxon>Pecora</taxon>
        <taxon>Bovidae</taxon>
        <taxon>Bovinae</taxon>
        <taxon>Bos</taxon>
    </lineage>
</organism>
<evidence type="ECO:0000256" key="1">
    <source>
        <dbReference type="ARBA" id="ARBA00003632"/>
    </source>
</evidence>
<reference evidence="12" key="2">
    <citation type="submission" date="2025-08" db="UniProtKB">
        <authorList>
            <consortium name="Ensembl"/>
        </authorList>
    </citation>
    <scope>IDENTIFICATION</scope>
</reference>
<evidence type="ECO:0000256" key="9">
    <source>
        <dbReference type="ARBA" id="ARBA00031864"/>
    </source>
</evidence>
<evidence type="ECO:0000313" key="13">
    <source>
        <dbReference type="Proteomes" id="UP000314981"/>
    </source>
</evidence>
<dbReference type="OMA" id="VDSSTMW"/>
<feature type="compositionally biased region" description="Basic and acidic residues" evidence="10">
    <location>
        <begin position="133"/>
        <end position="164"/>
    </location>
</feature>
<sequence>MTTLFSTEPLGSEEVIPGWGSLPSLDAGTLASRFIVSQSAVKAQFPALPEVVAQPFPGRLVLEKDSKWVAVAAAPHGGSVGGSRSTSRERERRRRERSRSRERDRRRSRSRSPHRRRSRSPRRHRSTSPSPSRLKERRDEEKKETKETKSKERQITEEDLEGKTEEEIEMMKLMGFASFDSTKGKKVDGSVNAYAINVSQKRKYRQYMNRKGGFNRPLDFIA</sequence>
<comment type="function">
    <text evidence="1">May play a role in mRNA splicing.</text>
</comment>
<dbReference type="GO" id="GO:0071011">
    <property type="term" value="C:precatalytic spliceosome"/>
    <property type="evidence" value="ECO:0007669"/>
    <property type="project" value="TreeGrafter"/>
</dbReference>